<reference evidence="2" key="2">
    <citation type="submission" date="2011-02" db="EMBL/GenBank/DDBJ databases">
        <authorList>
            <person name="MacLean D."/>
        </authorList>
    </citation>
    <scope>NUCLEOTIDE SEQUENCE</scope>
</reference>
<sequence length="204" mass="22416">MKTKLQGFGASVSDKSKETYSKSKDKITKFKNEKVVPALEKLKNKIKNKIKNGPTPQKVFSKGQQAWQVTSEKLKSTSTKLDTVMKKRTGDKTGKKNEGDEAKSQSDPTQQTGEAAKPSLLRQTANNVVAKIKTGFSQVTKKVTNIKKNINDALKLKVKPDEKLSNSDQSIKAEKGGKSDSDTSKNRNTALDSQHSRMDYAAAP</sequence>
<feature type="compositionally biased region" description="Basic and acidic residues" evidence="1">
    <location>
        <begin position="158"/>
        <end position="185"/>
    </location>
</feature>
<evidence type="ECO:0000256" key="1">
    <source>
        <dbReference type="SAM" id="MobiDB-lite"/>
    </source>
</evidence>
<feature type="region of interest" description="Disordered" evidence="1">
    <location>
        <begin position="158"/>
        <end position="204"/>
    </location>
</feature>
<protein>
    <submittedName>
        <fullName evidence="2">AlNc14C57G4314 protein</fullName>
    </submittedName>
</protein>
<proteinExistence type="predicted"/>
<dbReference type="AlphaFoldDB" id="F0WCD4"/>
<feature type="region of interest" description="Disordered" evidence="1">
    <location>
        <begin position="46"/>
        <end position="122"/>
    </location>
</feature>
<feature type="region of interest" description="Disordered" evidence="1">
    <location>
        <begin position="1"/>
        <end position="29"/>
    </location>
</feature>
<gene>
    <name evidence="2" type="primary">AlNc14C57G4314</name>
    <name evidence="2" type="ORF">ALNC14_049920</name>
</gene>
<organism evidence="2">
    <name type="scientific">Albugo laibachii Nc14</name>
    <dbReference type="NCBI Taxonomy" id="890382"/>
    <lineage>
        <taxon>Eukaryota</taxon>
        <taxon>Sar</taxon>
        <taxon>Stramenopiles</taxon>
        <taxon>Oomycota</taxon>
        <taxon>Peronosporomycetes</taxon>
        <taxon>Albuginales</taxon>
        <taxon>Albuginaceae</taxon>
        <taxon>Albugo</taxon>
    </lineage>
</organism>
<feature type="compositionally biased region" description="Polar residues" evidence="1">
    <location>
        <begin position="62"/>
        <end position="81"/>
    </location>
</feature>
<reference evidence="2" key="1">
    <citation type="journal article" date="2011" name="PLoS Biol.">
        <title>Gene gain and loss during evolution of obligate parasitism in the white rust pathogen of Arabidopsis thaliana.</title>
        <authorList>
            <person name="Kemen E."/>
            <person name="Gardiner A."/>
            <person name="Schultz-Larsen T."/>
            <person name="Kemen A.C."/>
            <person name="Balmuth A.L."/>
            <person name="Robert-Seilaniantz A."/>
            <person name="Bailey K."/>
            <person name="Holub E."/>
            <person name="Studholme D.J."/>
            <person name="Maclean D."/>
            <person name="Jones J.D."/>
        </authorList>
    </citation>
    <scope>NUCLEOTIDE SEQUENCE</scope>
</reference>
<evidence type="ECO:0000313" key="2">
    <source>
        <dbReference type="EMBL" id="CCA18849.1"/>
    </source>
</evidence>
<dbReference type="HOGENOM" id="CLU_1345312_0_0_1"/>
<name>F0WCD4_9STRA</name>
<accession>F0WCD4</accession>
<feature type="compositionally biased region" description="Basic and acidic residues" evidence="1">
    <location>
        <begin position="14"/>
        <end position="29"/>
    </location>
</feature>
<feature type="compositionally biased region" description="Basic and acidic residues" evidence="1">
    <location>
        <begin position="83"/>
        <end position="104"/>
    </location>
</feature>
<dbReference type="EMBL" id="FR824102">
    <property type="protein sequence ID" value="CCA18849.1"/>
    <property type="molecule type" value="Genomic_DNA"/>
</dbReference>